<protein>
    <submittedName>
        <fullName evidence="4">Nucleoid-associated protein</fullName>
    </submittedName>
</protein>
<comment type="subcellular location">
    <subcellularLocation>
        <location evidence="1">Cytoplasm</location>
        <location evidence="1">Nucleoid</location>
    </subcellularLocation>
</comment>
<comment type="caution">
    <text evidence="4">The sequence shown here is derived from an EMBL/GenBank/DDBJ whole genome shotgun (WGS) entry which is preliminary data.</text>
</comment>
<name>A0A9E5MH17_9GAMM</name>
<evidence type="ECO:0000313" key="4">
    <source>
        <dbReference type="EMBL" id="NHO65406.1"/>
    </source>
</evidence>
<dbReference type="Proteomes" id="UP000787472">
    <property type="component" value="Unassembled WGS sequence"/>
</dbReference>
<organism evidence="4 5">
    <name type="scientific">Pseudomaricurvus hydrocarbonicus</name>
    <dbReference type="NCBI Taxonomy" id="1470433"/>
    <lineage>
        <taxon>Bacteria</taxon>
        <taxon>Pseudomonadati</taxon>
        <taxon>Pseudomonadota</taxon>
        <taxon>Gammaproteobacteria</taxon>
        <taxon>Cellvibrionales</taxon>
        <taxon>Cellvibrionaceae</taxon>
        <taxon>Pseudomaricurvus</taxon>
    </lineage>
</organism>
<evidence type="ECO:0000313" key="5">
    <source>
        <dbReference type="Proteomes" id="UP000787472"/>
    </source>
</evidence>
<keyword evidence="5" id="KW-1185">Reference proteome</keyword>
<dbReference type="AlphaFoldDB" id="A0A9E5MH17"/>
<reference evidence="4" key="1">
    <citation type="submission" date="2020-03" db="EMBL/GenBank/DDBJ databases">
        <authorList>
            <person name="Guo F."/>
        </authorList>
    </citation>
    <scope>NUCLEOTIDE SEQUENCE</scope>
    <source>
        <strain evidence="4">JCM 30134</strain>
    </source>
</reference>
<dbReference type="EMBL" id="JAAONZ010000004">
    <property type="protein sequence ID" value="NHO65406.1"/>
    <property type="molecule type" value="Genomic_DNA"/>
</dbReference>
<evidence type="ECO:0000256" key="1">
    <source>
        <dbReference type="ARBA" id="ARBA00004453"/>
    </source>
</evidence>
<dbReference type="GO" id="GO:0043590">
    <property type="term" value="C:bacterial nucleoid"/>
    <property type="evidence" value="ECO:0007669"/>
    <property type="project" value="TreeGrafter"/>
</dbReference>
<proteinExistence type="inferred from homology"/>
<dbReference type="GO" id="GO:0003727">
    <property type="term" value="F:single-stranded RNA binding"/>
    <property type="evidence" value="ECO:0007669"/>
    <property type="project" value="TreeGrafter"/>
</dbReference>
<comment type="similarity">
    <text evidence="2">Belongs to the YejK family.</text>
</comment>
<dbReference type="GO" id="GO:0003690">
    <property type="term" value="F:double-stranded DNA binding"/>
    <property type="evidence" value="ECO:0007669"/>
    <property type="project" value="TreeGrafter"/>
</dbReference>
<dbReference type="InterPro" id="IPR007358">
    <property type="entry name" value="Nucleoid_associated_NdpA"/>
</dbReference>
<dbReference type="PANTHER" id="PTHR38772:SF1">
    <property type="entry name" value="NUCLEOID-ASSOCIATED PROTEIN YEJK"/>
    <property type="match status" value="1"/>
</dbReference>
<sequence length="339" mass="38615">MPLTHCIAHAIRRSGTEAPVEASLREQSLPATSYLEELVRELKHSYVGKAGKQYGQFDSDLSVSVVAQWLREFREERLSFERFTVKATEHFQSLLSDTDVVLDGHILFAIESLADADSLYVYLLLHNEGVYLDGDLSLQTSRFLDVRGVLLGAKVDMTAWRSEEGGSYLSVLRARGDKDLTDQFWRWIGFADQRDISSETTAFLDVVSAYSDTLKDEDVQVYRNKVVDYCLEQDKRGEPVVIRELSEHVDDAAPEKFEQFIRQSQGEATPAQLIPDRRQLKQYIRISGRNDLLSMSFAAECLGETIVYDREDDSLTIRNIPAPLKLRLIKHMQKLTEGE</sequence>
<keyword evidence="3" id="KW-0963">Cytoplasm</keyword>
<dbReference type="RefSeq" id="WP_167184243.1">
    <property type="nucleotide sequence ID" value="NZ_JAAONZ010000004.1"/>
</dbReference>
<gene>
    <name evidence="4" type="ORF">G8770_07630</name>
</gene>
<dbReference type="PANTHER" id="PTHR38772">
    <property type="match status" value="1"/>
</dbReference>
<accession>A0A9E5MH17</accession>
<dbReference type="Pfam" id="PF04245">
    <property type="entry name" value="NA37"/>
    <property type="match status" value="1"/>
</dbReference>
<evidence type="ECO:0000256" key="2">
    <source>
        <dbReference type="ARBA" id="ARBA00009035"/>
    </source>
</evidence>
<evidence type="ECO:0000256" key="3">
    <source>
        <dbReference type="ARBA" id="ARBA00022490"/>
    </source>
</evidence>